<accession>A0A8S9IT92</accession>
<sequence length="129" mass="14393">MLRSQSSGEALGTARASFQSMKHNFSRCAKMDWFSIWNQAHVLFDELIHRAFNCVASPPSSNGTIATTPAPAISPASSFYSDKASVNSKEMLTRDTFATKVVELRQTRERLRQDAKKAPSSTKMVYMIQ</sequence>
<evidence type="ECO:0000313" key="1">
    <source>
        <dbReference type="EMBL" id="KAF2535749.1"/>
    </source>
</evidence>
<gene>
    <name evidence="1" type="ORF">F2Q68_00021712</name>
    <name evidence="2" type="ORF">F2Q70_00005075</name>
</gene>
<organism evidence="2">
    <name type="scientific">Brassica cretica</name>
    <name type="common">Mustard</name>
    <dbReference type="NCBI Taxonomy" id="69181"/>
    <lineage>
        <taxon>Eukaryota</taxon>
        <taxon>Viridiplantae</taxon>
        <taxon>Streptophyta</taxon>
        <taxon>Embryophyta</taxon>
        <taxon>Tracheophyta</taxon>
        <taxon>Spermatophyta</taxon>
        <taxon>Magnoliopsida</taxon>
        <taxon>eudicotyledons</taxon>
        <taxon>Gunneridae</taxon>
        <taxon>Pentapetalae</taxon>
        <taxon>rosids</taxon>
        <taxon>malvids</taxon>
        <taxon>Brassicales</taxon>
        <taxon>Brassicaceae</taxon>
        <taxon>Brassiceae</taxon>
        <taxon>Brassica</taxon>
    </lineage>
</organism>
<dbReference type="Proteomes" id="UP000712281">
    <property type="component" value="Unassembled WGS sequence"/>
</dbReference>
<evidence type="ECO:0000313" key="2">
    <source>
        <dbReference type="EMBL" id="KAF2572047.1"/>
    </source>
</evidence>
<protein>
    <submittedName>
        <fullName evidence="2">Uncharacterized protein</fullName>
    </submittedName>
</protein>
<proteinExistence type="predicted"/>
<dbReference type="AlphaFoldDB" id="A0A8S9IT92"/>
<reference evidence="2" key="1">
    <citation type="submission" date="2019-12" db="EMBL/GenBank/DDBJ databases">
        <title>Genome sequencing and annotation of Brassica cretica.</title>
        <authorList>
            <person name="Studholme D.J."/>
            <person name="Sarris P.F."/>
        </authorList>
    </citation>
    <scope>NUCLEOTIDE SEQUENCE</scope>
    <source>
        <strain evidence="1">PFS-001/15</strain>
        <strain evidence="2">PFS-102/07</strain>
        <tissue evidence="2">Leaf</tissue>
    </source>
</reference>
<dbReference type="EMBL" id="QGKY02001015">
    <property type="protein sequence ID" value="KAF2572047.1"/>
    <property type="molecule type" value="Genomic_DNA"/>
</dbReference>
<dbReference type="EMBL" id="QGKW02002228">
    <property type="protein sequence ID" value="KAF2535749.1"/>
    <property type="molecule type" value="Genomic_DNA"/>
</dbReference>
<name>A0A8S9IT92_BRACR</name>
<comment type="caution">
    <text evidence="2">The sequence shown here is derived from an EMBL/GenBank/DDBJ whole genome shotgun (WGS) entry which is preliminary data.</text>
</comment>